<keyword evidence="5" id="KW-0997">Cell inner membrane</keyword>
<organism evidence="18 19">
    <name type="scientific">Gordonibacter faecis</name>
    <dbReference type="NCBI Taxonomy" id="3047475"/>
    <lineage>
        <taxon>Bacteria</taxon>
        <taxon>Bacillati</taxon>
        <taxon>Actinomycetota</taxon>
        <taxon>Coriobacteriia</taxon>
        <taxon>Eggerthellales</taxon>
        <taxon>Eggerthellaceae</taxon>
        <taxon>Gordonibacter</taxon>
    </lineage>
</organism>
<comment type="subcellular location">
    <subcellularLocation>
        <location evidence="2">Cell membrane</location>
    </subcellularLocation>
    <subcellularLocation>
        <location evidence="1">Membrane</location>
        <topology evidence="1">Single-pass membrane protein</topology>
    </subcellularLocation>
</comment>
<dbReference type="InterPro" id="IPR017790">
    <property type="entry name" value="Penicillin-binding_protein_2"/>
</dbReference>
<keyword evidence="12 15" id="KW-0472">Membrane</keyword>
<keyword evidence="18" id="KW-0121">Carboxypeptidase</keyword>
<dbReference type="Pfam" id="PF00905">
    <property type="entry name" value="Transpeptidase"/>
    <property type="match status" value="1"/>
</dbReference>
<keyword evidence="9" id="KW-0133">Cell shape</keyword>
<keyword evidence="8 18" id="KW-0378">Hydrolase</keyword>
<evidence type="ECO:0000256" key="5">
    <source>
        <dbReference type="ARBA" id="ARBA00022519"/>
    </source>
</evidence>
<dbReference type="SUPFAM" id="SSF56519">
    <property type="entry name" value="Penicillin binding protein dimerisation domain"/>
    <property type="match status" value="1"/>
</dbReference>
<dbReference type="GO" id="GO:0009002">
    <property type="term" value="F:serine-type D-Ala-D-Ala carboxypeptidase activity"/>
    <property type="evidence" value="ECO:0007669"/>
    <property type="project" value="UniProtKB-EC"/>
</dbReference>
<keyword evidence="13" id="KW-0961">Cell wall biogenesis/degradation</keyword>
<protein>
    <submittedName>
        <fullName evidence="18">Penicillin-binding protein 2</fullName>
        <ecNumber evidence="18">3.4.16.4</ecNumber>
    </submittedName>
</protein>
<dbReference type="SUPFAM" id="SSF56601">
    <property type="entry name" value="beta-lactamase/transpeptidase-like"/>
    <property type="match status" value="1"/>
</dbReference>
<dbReference type="InterPro" id="IPR012338">
    <property type="entry name" value="Beta-lactam/transpept-like"/>
</dbReference>
<evidence type="ECO:0000256" key="15">
    <source>
        <dbReference type="SAM" id="Phobius"/>
    </source>
</evidence>
<dbReference type="Gene3D" id="3.90.1310.10">
    <property type="entry name" value="Penicillin-binding protein 2a (Domain 2)"/>
    <property type="match status" value="1"/>
</dbReference>
<dbReference type="NCBIfam" id="TIGR03423">
    <property type="entry name" value="pbp2_mrdA"/>
    <property type="match status" value="1"/>
</dbReference>
<gene>
    <name evidence="18" type="primary">mrdA</name>
    <name evidence="18" type="ORF">QNJ86_09495</name>
</gene>
<dbReference type="RefSeq" id="WP_283832375.1">
    <property type="nucleotide sequence ID" value="NZ_JASJEU010000019.1"/>
</dbReference>
<evidence type="ECO:0000256" key="10">
    <source>
        <dbReference type="ARBA" id="ARBA00022984"/>
    </source>
</evidence>
<keyword evidence="6" id="KW-0645">Protease</keyword>
<dbReference type="PANTHER" id="PTHR30627">
    <property type="entry name" value="PEPTIDOGLYCAN D,D-TRANSPEPTIDASE"/>
    <property type="match status" value="1"/>
</dbReference>
<name>A0ABT7DP77_9ACTN</name>
<evidence type="ECO:0000256" key="3">
    <source>
        <dbReference type="ARBA" id="ARBA00007171"/>
    </source>
</evidence>
<evidence type="ECO:0000256" key="2">
    <source>
        <dbReference type="ARBA" id="ARBA00004236"/>
    </source>
</evidence>
<comment type="similarity">
    <text evidence="3">Belongs to the transpeptidase family.</text>
</comment>
<feature type="domain" description="Penicillin-binding protein dimerisation" evidence="17">
    <location>
        <begin position="130"/>
        <end position="299"/>
    </location>
</feature>
<evidence type="ECO:0000313" key="18">
    <source>
        <dbReference type="EMBL" id="MDJ1651032.1"/>
    </source>
</evidence>
<evidence type="ECO:0000256" key="9">
    <source>
        <dbReference type="ARBA" id="ARBA00022960"/>
    </source>
</evidence>
<keyword evidence="4" id="KW-1003">Cell membrane</keyword>
<dbReference type="InterPro" id="IPR005311">
    <property type="entry name" value="PBP_dimer"/>
</dbReference>
<dbReference type="Pfam" id="PF03717">
    <property type="entry name" value="PBP_dimer"/>
    <property type="match status" value="1"/>
</dbReference>
<keyword evidence="7 15" id="KW-0812">Transmembrane</keyword>
<evidence type="ECO:0000256" key="14">
    <source>
        <dbReference type="SAM" id="MobiDB-lite"/>
    </source>
</evidence>
<feature type="transmembrane region" description="Helical" evidence="15">
    <location>
        <begin position="87"/>
        <end position="106"/>
    </location>
</feature>
<evidence type="ECO:0000256" key="1">
    <source>
        <dbReference type="ARBA" id="ARBA00004167"/>
    </source>
</evidence>
<feature type="compositionally biased region" description="Polar residues" evidence="14">
    <location>
        <begin position="712"/>
        <end position="728"/>
    </location>
</feature>
<feature type="transmembrane region" description="Helical" evidence="15">
    <location>
        <begin position="6"/>
        <end position="25"/>
    </location>
</feature>
<evidence type="ECO:0000256" key="4">
    <source>
        <dbReference type="ARBA" id="ARBA00022475"/>
    </source>
</evidence>
<sequence length="728" mass="75818">MVAALIAAAITLVVALVVIVVVFAVRNRTKTPYAGQKKKDVRSVGNVGVSSSLGAGGKHGGGGSSAPRVSSSQPASKKPADGLKSRFAAIGVLAAAIFGSLSVKLWSMQVMSSEYYAGLSAENKYTVVPTPAPRGCIYDADGVALVKNRSMLTVLADADVASDRDVVQRLSTVLGLPYNVVRQRIQDATSGAQSQRVVVSDARLRDVAFISEHADAFKGVSVETRTVREYPFGALAAHVVGYTGAVNEKNLASASNGRTIELGDSVGQAGVEYVYDDLLAGDHGQRTVIADADGNVVEVESETQPTRGSDVTLTIKAPVQYVCDRALAALIAPENGTIGTGKGCAGAVVVMDVRDGGIAALASYPTFEPGLLTGSISNEVWDTYDSDESYHPLLDRVVQGEYPAASTFKAFTGLAALKYGFAGGGRTWDCGGSWDGWHTGVEQKCWNHSGHGILDFRGGIVNSCDVVFYDIAKSFFDASVLGGNAHPTVSDTAMQDEVEKYGFGKKTGIDLPGETVGRIPTPEWKAERWRDVPAEIPWKGGDSTNMVIGQGDVLVTPLQVAVAYGAIATGKLMKPHVLKEVRNASGAVAATVEPEVVGEPDVDQANLNIVRDALRGVGTENAELVALFNQFGLDPATVACKTGTGEKAGQEDYAWFACYAPYDDPKYVVACVVEQGGGGSAVGAPLGIEVLAAALKCDAGELTEVAPVAGSTGKSQPLATSGSSGRTD</sequence>
<evidence type="ECO:0000256" key="13">
    <source>
        <dbReference type="ARBA" id="ARBA00023316"/>
    </source>
</evidence>
<feature type="compositionally biased region" description="Gly residues" evidence="14">
    <location>
        <begin position="54"/>
        <end position="64"/>
    </location>
</feature>
<dbReference type="PANTHER" id="PTHR30627:SF2">
    <property type="entry name" value="PEPTIDOGLYCAN D,D-TRANSPEPTIDASE MRDA"/>
    <property type="match status" value="1"/>
</dbReference>
<evidence type="ECO:0000256" key="12">
    <source>
        <dbReference type="ARBA" id="ARBA00023136"/>
    </source>
</evidence>
<keyword evidence="19" id="KW-1185">Reference proteome</keyword>
<dbReference type="Proteomes" id="UP001232750">
    <property type="component" value="Unassembled WGS sequence"/>
</dbReference>
<evidence type="ECO:0000256" key="8">
    <source>
        <dbReference type="ARBA" id="ARBA00022801"/>
    </source>
</evidence>
<dbReference type="InterPro" id="IPR050515">
    <property type="entry name" value="Beta-lactam/transpept"/>
</dbReference>
<comment type="caution">
    <text evidence="18">The sequence shown here is derived from an EMBL/GenBank/DDBJ whole genome shotgun (WGS) entry which is preliminary data.</text>
</comment>
<feature type="region of interest" description="Disordered" evidence="14">
    <location>
        <begin position="52"/>
        <end position="78"/>
    </location>
</feature>
<feature type="domain" description="Penicillin-binding protein transpeptidase" evidence="16">
    <location>
        <begin position="346"/>
        <end position="686"/>
    </location>
</feature>
<evidence type="ECO:0000256" key="11">
    <source>
        <dbReference type="ARBA" id="ARBA00022989"/>
    </source>
</evidence>
<dbReference type="InterPro" id="IPR001460">
    <property type="entry name" value="PCN-bd_Tpept"/>
</dbReference>
<dbReference type="EC" id="3.4.16.4" evidence="18"/>
<evidence type="ECO:0000256" key="7">
    <source>
        <dbReference type="ARBA" id="ARBA00022692"/>
    </source>
</evidence>
<evidence type="ECO:0000259" key="16">
    <source>
        <dbReference type="Pfam" id="PF00905"/>
    </source>
</evidence>
<keyword evidence="11 15" id="KW-1133">Transmembrane helix</keyword>
<reference evidence="18 19" key="1">
    <citation type="submission" date="2023-05" db="EMBL/GenBank/DDBJ databases">
        <title>Gordonibacter KGMB12511T sp. nov., isolated from faeces of healthy Korean.</title>
        <authorList>
            <person name="Kim H.S."/>
            <person name="Kim J.-S."/>
            <person name="Suh M.K."/>
            <person name="Eom M.K."/>
            <person name="Do H.E."/>
            <person name="Lee J.-S."/>
        </authorList>
    </citation>
    <scope>NUCLEOTIDE SEQUENCE [LARGE SCALE GENOMIC DNA]</scope>
    <source>
        <strain evidence="18 19">KGMB12511</strain>
    </source>
</reference>
<proteinExistence type="inferred from homology"/>
<evidence type="ECO:0000313" key="19">
    <source>
        <dbReference type="Proteomes" id="UP001232750"/>
    </source>
</evidence>
<evidence type="ECO:0000256" key="6">
    <source>
        <dbReference type="ARBA" id="ARBA00022670"/>
    </source>
</evidence>
<feature type="region of interest" description="Disordered" evidence="14">
    <location>
        <begin position="708"/>
        <end position="728"/>
    </location>
</feature>
<dbReference type="EMBL" id="JASJEU010000019">
    <property type="protein sequence ID" value="MDJ1651032.1"/>
    <property type="molecule type" value="Genomic_DNA"/>
</dbReference>
<evidence type="ECO:0000259" key="17">
    <source>
        <dbReference type="Pfam" id="PF03717"/>
    </source>
</evidence>
<keyword evidence="10" id="KW-0573">Peptidoglycan synthesis</keyword>
<dbReference type="InterPro" id="IPR036138">
    <property type="entry name" value="PBP_dimer_sf"/>
</dbReference>
<accession>A0ABT7DP77</accession>
<dbReference type="Gene3D" id="3.40.710.10">
    <property type="entry name" value="DD-peptidase/beta-lactamase superfamily"/>
    <property type="match status" value="1"/>
</dbReference>